<evidence type="ECO:0000313" key="3">
    <source>
        <dbReference type="Proteomes" id="UP000186455"/>
    </source>
</evidence>
<protein>
    <submittedName>
        <fullName evidence="2">Gas vesicle protein</fullName>
    </submittedName>
</protein>
<evidence type="ECO:0000313" key="2">
    <source>
        <dbReference type="EMBL" id="OKH93563.1"/>
    </source>
</evidence>
<evidence type="ECO:0000256" key="1">
    <source>
        <dbReference type="SAM" id="MobiDB-lite"/>
    </source>
</evidence>
<dbReference type="GO" id="GO:0031412">
    <property type="term" value="P:gas vesicle organization"/>
    <property type="evidence" value="ECO:0007669"/>
    <property type="project" value="InterPro"/>
</dbReference>
<name>A0A1Q4V6U9_9ACTN</name>
<dbReference type="EMBL" id="LFBV01000004">
    <property type="protein sequence ID" value="OKH93563.1"/>
    <property type="molecule type" value="Genomic_DNA"/>
</dbReference>
<feature type="region of interest" description="Disordered" evidence="1">
    <location>
        <begin position="1"/>
        <end position="24"/>
    </location>
</feature>
<dbReference type="Proteomes" id="UP000186455">
    <property type="component" value="Unassembled WGS sequence"/>
</dbReference>
<dbReference type="InterPro" id="IPR008634">
    <property type="entry name" value="Gas-vesicle_GvpO"/>
</dbReference>
<comment type="caution">
    <text evidence="2">The sequence shown here is derived from an EMBL/GenBank/DDBJ whole genome shotgun (WGS) entry which is preliminary data.</text>
</comment>
<organism evidence="2 3">
    <name type="scientific">Streptomyces uncialis</name>
    <dbReference type="NCBI Taxonomy" id="1048205"/>
    <lineage>
        <taxon>Bacteria</taxon>
        <taxon>Bacillati</taxon>
        <taxon>Actinomycetota</taxon>
        <taxon>Actinomycetes</taxon>
        <taxon>Kitasatosporales</taxon>
        <taxon>Streptomycetaceae</taxon>
        <taxon>Streptomyces</taxon>
    </lineage>
</organism>
<sequence length="109" mass="12371">MRYREEDMTKESENSKDAAGEGPPIRAAGVIRAAMEQLAELLAQPTEAVTACERDAEGTWRVTVEVLELPRIPDTMSLLSSYEVELDGRGDLIAYRRTRRYERGRADRR</sequence>
<dbReference type="AlphaFoldDB" id="A0A1Q4V6U9"/>
<gene>
    <name evidence="2" type="ORF">AB852_19110</name>
</gene>
<feature type="compositionally biased region" description="Basic and acidic residues" evidence="1">
    <location>
        <begin position="1"/>
        <end position="19"/>
    </location>
</feature>
<reference evidence="2 3" key="1">
    <citation type="submission" date="2015-06" db="EMBL/GenBank/DDBJ databases">
        <title>Cloning and characterization of the uncialamcin biosynthetic gene cluster.</title>
        <authorList>
            <person name="Yan X."/>
            <person name="Huang T."/>
            <person name="Ge H."/>
            <person name="Shen B."/>
        </authorList>
    </citation>
    <scope>NUCLEOTIDE SEQUENCE [LARGE SCALE GENOMIC DNA]</scope>
    <source>
        <strain evidence="2 3">DCA2648</strain>
    </source>
</reference>
<keyword evidence="3" id="KW-1185">Reference proteome</keyword>
<dbReference type="STRING" id="1048205.AB852_19110"/>
<accession>A0A1Q4V6U9</accession>
<proteinExistence type="predicted"/>
<dbReference type="PIRSF" id="PIRSF028743">
    <property type="entry name" value="GvpO_protein"/>
    <property type="match status" value="1"/>
</dbReference>
<dbReference type="Pfam" id="PF05800">
    <property type="entry name" value="GvpO"/>
    <property type="match status" value="1"/>
</dbReference>